<protein>
    <submittedName>
        <fullName evidence="1">Uncharacterized protein</fullName>
    </submittedName>
</protein>
<dbReference type="EMBL" id="MN740786">
    <property type="protein sequence ID" value="QHU11594.1"/>
    <property type="molecule type" value="Genomic_DNA"/>
</dbReference>
<evidence type="ECO:0000313" key="1">
    <source>
        <dbReference type="EMBL" id="QHU11594.1"/>
    </source>
</evidence>
<accession>A0A6C0K676</accession>
<dbReference type="AlphaFoldDB" id="A0A6C0K676"/>
<sequence length="257" mass="29161">MTIEYQKKTFSLPEIAELEKSRSLVPCLLDKDNHTLIDIQIPDADLTGMTTIQVRGPEDIIHAVPSNTSGCYWIMTDEPVNHCFNNGAWVPKKRNCDGLSIVYSGVCDNLRSRLKEHLLRPDGVRCNSGSRSAMSIDVLPQDNLVKTHVKCAWAEKKKLPKILTLSPTGGGDVTYKKPESYEEVCDALRIETTTTTTITTRELYFKNGIDVRHPKHASYQWKVAFVPLKVHCIRDYVENEWKKRHGCPVLCSYKEGR</sequence>
<organism evidence="1">
    <name type="scientific">viral metagenome</name>
    <dbReference type="NCBI Taxonomy" id="1070528"/>
    <lineage>
        <taxon>unclassified sequences</taxon>
        <taxon>metagenomes</taxon>
        <taxon>organismal metagenomes</taxon>
    </lineage>
</organism>
<name>A0A6C0K676_9ZZZZ</name>
<proteinExistence type="predicted"/>
<reference evidence="1" key="1">
    <citation type="journal article" date="2020" name="Nature">
        <title>Giant virus diversity and host interactions through global metagenomics.</title>
        <authorList>
            <person name="Schulz F."/>
            <person name="Roux S."/>
            <person name="Paez-Espino D."/>
            <person name="Jungbluth S."/>
            <person name="Walsh D.A."/>
            <person name="Denef V.J."/>
            <person name="McMahon K.D."/>
            <person name="Konstantinidis K.T."/>
            <person name="Eloe-Fadrosh E.A."/>
            <person name="Kyrpides N.C."/>
            <person name="Woyke T."/>
        </authorList>
    </citation>
    <scope>NUCLEOTIDE SEQUENCE</scope>
    <source>
        <strain evidence="1">GVMAG-S-1101169-75</strain>
    </source>
</reference>